<dbReference type="EMBL" id="JAVDDT010000004">
    <property type="protein sequence ID" value="MDQ2069825.1"/>
    <property type="molecule type" value="Genomic_DNA"/>
</dbReference>
<keyword evidence="2" id="KW-1185">Reference proteome</keyword>
<dbReference type="InterPro" id="IPR016064">
    <property type="entry name" value="NAD/diacylglycerol_kinase_sf"/>
</dbReference>
<evidence type="ECO:0008006" key="3">
    <source>
        <dbReference type="Google" id="ProtNLM"/>
    </source>
</evidence>
<dbReference type="SUPFAM" id="SSF111331">
    <property type="entry name" value="NAD kinase/diacylglycerol kinase-like"/>
    <property type="match status" value="1"/>
</dbReference>
<dbReference type="PANTHER" id="PTHR13158:SF5">
    <property type="entry name" value="NAD KINASE 2, MITOCHONDRIAL"/>
    <property type="match status" value="1"/>
</dbReference>
<dbReference type="RefSeq" id="WP_306728319.1">
    <property type="nucleotide sequence ID" value="NZ_JAVDDT010000004.1"/>
</dbReference>
<dbReference type="InterPro" id="IPR017438">
    <property type="entry name" value="ATP-NAD_kinase_N"/>
</dbReference>
<reference evidence="1 2" key="1">
    <citation type="submission" date="2023-08" db="EMBL/GenBank/DDBJ databases">
        <title>Whole-genome sequencing of halo(alkali)philic microorganisms from hypersaline lakes.</title>
        <authorList>
            <person name="Sorokin D.Y."/>
            <person name="Abbas B."/>
            <person name="Merkel A.Y."/>
        </authorList>
    </citation>
    <scope>NUCLEOTIDE SEQUENCE [LARGE SCALE GENOMIC DNA]</scope>
    <source>
        <strain evidence="1 2">AB-CW4</strain>
    </source>
</reference>
<dbReference type="Gene3D" id="3.40.50.10330">
    <property type="entry name" value="Probable inorganic polyphosphate/atp-NAD kinase, domain 1"/>
    <property type="match status" value="1"/>
</dbReference>
<gene>
    <name evidence="1" type="ORF">RBH19_08065</name>
</gene>
<evidence type="ECO:0000313" key="2">
    <source>
        <dbReference type="Proteomes" id="UP001239019"/>
    </source>
</evidence>
<protein>
    <recommendedName>
        <fullName evidence="3">Sugar kinase</fullName>
    </recommendedName>
</protein>
<dbReference type="PANTHER" id="PTHR13158">
    <property type="match status" value="1"/>
</dbReference>
<sequence length="309" mass="33576">MMGIDRVVLVTKRTTLEELVVRFQTRAQAEFYLTQAGESFAPIVEEHDAYHQLISELRKQIPGTLKYHQIDRDLLPQYQFRTSDLVVTLGPDGLVVNTAKYLDGQPVIPVNPDPERIDGILCPVTNSEFGTVFTQTLAERGNLKRVTMAEARLSDGQRLLAVNDLFIGSKSHVSARYRLSYGGQAEFQSSSGVIVSTGAGSTGWMRSIHASALAVAGALDSGISAGMPKPLPWDTQELLFAVREPFPGVGCGTELVYGRASDEVPLSVVSMMPRNGVIFSDGIEADFLEFNSGAVAEITLADRTLLLSV</sequence>
<accession>A0ABU0WA41</accession>
<name>A0ABU0WA41_9GAMM</name>
<proteinExistence type="predicted"/>
<organism evidence="1 2">
    <name type="scientific">Natronospira bacteriovora</name>
    <dbReference type="NCBI Taxonomy" id="3069753"/>
    <lineage>
        <taxon>Bacteria</taxon>
        <taxon>Pseudomonadati</taxon>
        <taxon>Pseudomonadota</taxon>
        <taxon>Gammaproteobacteria</taxon>
        <taxon>Natronospirales</taxon>
        <taxon>Natronospiraceae</taxon>
        <taxon>Natronospira</taxon>
    </lineage>
</organism>
<dbReference type="Proteomes" id="UP001239019">
    <property type="component" value="Unassembled WGS sequence"/>
</dbReference>
<evidence type="ECO:0000313" key="1">
    <source>
        <dbReference type="EMBL" id="MDQ2069825.1"/>
    </source>
</evidence>
<comment type="caution">
    <text evidence="1">The sequence shown here is derived from an EMBL/GenBank/DDBJ whole genome shotgun (WGS) entry which is preliminary data.</text>
</comment>